<name>A0A0N0P6N4_LEPSE</name>
<dbReference type="GO" id="GO:1905786">
    <property type="term" value="P:positive regulation of anaphase-promoting complex-dependent catabolic process"/>
    <property type="evidence" value="ECO:0007669"/>
    <property type="project" value="TreeGrafter"/>
</dbReference>
<dbReference type="GO" id="GO:1990757">
    <property type="term" value="F:ubiquitin ligase activator activity"/>
    <property type="evidence" value="ECO:0007669"/>
    <property type="project" value="TreeGrafter"/>
</dbReference>
<dbReference type="InterPro" id="IPR001680">
    <property type="entry name" value="WD40_rpt"/>
</dbReference>
<feature type="compositionally biased region" description="Basic and acidic residues" evidence="7">
    <location>
        <begin position="24"/>
        <end position="34"/>
    </location>
</feature>
<dbReference type="Proteomes" id="UP000038009">
    <property type="component" value="Unassembled WGS sequence"/>
</dbReference>
<evidence type="ECO:0000313" key="9">
    <source>
        <dbReference type="Proteomes" id="UP000038009"/>
    </source>
</evidence>
<evidence type="ECO:0000256" key="4">
    <source>
        <dbReference type="ARBA" id="ARBA00022776"/>
    </source>
</evidence>
<comment type="caution">
    <text evidence="8">The sequence shown here is derived from an EMBL/GenBank/DDBJ whole genome shotgun (WGS) entry which is preliminary data.</text>
</comment>
<feature type="compositionally biased region" description="Polar residues" evidence="7">
    <location>
        <begin position="12"/>
        <end position="23"/>
    </location>
</feature>
<gene>
    <name evidence="8" type="ORF">ABL78_3118</name>
</gene>
<keyword evidence="2" id="KW-0132">Cell division</keyword>
<feature type="region of interest" description="Disordered" evidence="7">
    <location>
        <begin position="113"/>
        <end position="155"/>
    </location>
</feature>
<dbReference type="PROSITE" id="PS50294">
    <property type="entry name" value="WD_REPEATS_REGION"/>
    <property type="match status" value="1"/>
</dbReference>
<feature type="region of interest" description="Disordered" evidence="7">
    <location>
        <begin position="1"/>
        <end position="38"/>
    </location>
</feature>
<dbReference type="GO" id="GO:0010997">
    <property type="term" value="F:anaphase-promoting complex binding"/>
    <property type="evidence" value="ECO:0007669"/>
    <property type="project" value="InterPro"/>
</dbReference>
<dbReference type="InterPro" id="IPR015943">
    <property type="entry name" value="WD40/YVTN_repeat-like_dom_sf"/>
</dbReference>
<dbReference type="EMBL" id="LJSK01000073">
    <property type="protein sequence ID" value="KPI87819.1"/>
    <property type="molecule type" value="Genomic_DNA"/>
</dbReference>
<keyword evidence="1 6" id="KW-0853">WD repeat</keyword>
<dbReference type="OrthoDB" id="10263272at2759"/>
<dbReference type="SUPFAM" id="SSF50978">
    <property type="entry name" value="WD40 repeat-like"/>
    <property type="match status" value="1"/>
</dbReference>
<dbReference type="SMART" id="SM00320">
    <property type="entry name" value="WD40"/>
    <property type="match status" value="4"/>
</dbReference>
<keyword evidence="4" id="KW-0498">Mitosis</keyword>
<evidence type="ECO:0000256" key="2">
    <source>
        <dbReference type="ARBA" id="ARBA00022618"/>
    </source>
</evidence>
<evidence type="ECO:0000256" key="3">
    <source>
        <dbReference type="ARBA" id="ARBA00022737"/>
    </source>
</evidence>
<keyword evidence="3" id="KW-0677">Repeat</keyword>
<feature type="repeat" description="WD" evidence="6">
    <location>
        <begin position="517"/>
        <end position="559"/>
    </location>
</feature>
<dbReference type="OMA" id="CAAQADE"/>
<feature type="compositionally biased region" description="Polar residues" evidence="7">
    <location>
        <begin position="146"/>
        <end position="155"/>
    </location>
</feature>
<keyword evidence="9" id="KW-1185">Reference proteome</keyword>
<dbReference type="InterPro" id="IPR033010">
    <property type="entry name" value="Cdc20/Fizzy"/>
</dbReference>
<evidence type="ECO:0000256" key="6">
    <source>
        <dbReference type="PROSITE-ProRule" id="PRU00221"/>
    </source>
</evidence>
<evidence type="ECO:0000256" key="5">
    <source>
        <dbReference type="ARBA" id="ARBA00023306"/>
    </source>
</evidence>
<dbReference type="VEuPathDB" id="TriTrypDB:Lsey_0073_0300"/>
<protein>
    <submittedName>
        <fullName evidence="8">Uncharacterized protein</fullName>
    </submittedName>
</protein>
<dbReference type="PANTHER" id="PTHR19918:SF8">
    <property type="entry name" value="FI02843P"/>
    <property type="match status" value="1"/>
</dbReference>
<sequence>MQQWALERYSESPESTGRLSQQQRDAKLFKSESRHARRSGCLESLTRLSSSAFRAESITNQAHNNENWEEEDGRSGVPQRLSRHIPQRIGIDMSVSSFNLIASPACLSQSSVASPRSLAGPYGRSNGGSRAAGAAAGAHPIAPGNTTGSTVGSNPSAAHATLLTATSAGAGGASFTGASTMSPTPASSALTSFSESMVSDDSSYMTSLYNDVLASSLIGHRTTAGGANDSRGGGGSSFLYGQPTSAVGGPHVDGGVVSSVNDLSEGIRASKTDSEERRGGRRTHADTTAAAASGHRGLGGEVLCFADTNSSDAAPRSFGAVSPIDGPPVRIMTYTTKGVRASATSSSAAGLAAALPRVRSRNFYTSGSGSRGGGGSRVFNTTPERVLDAPQFPTDATQLLDWGANNAIAIGMGQSLYSWSGDSGQATKIVDLDSAARIRCVQWLHKCSCVALSVQEGTTVIYDCRTSDFLRTVRLPVGLEVTGLSVKGPVMAVASSGPNGTTCAYDLRVKDALIATFEGHSGGITSIHYCAAEPFYLATGGCDGSVRVWDARRAATPRYALDGVHQGSVNVVHWDPQKRSRLFTGGEDGVLCLMDTHAPKRTIEMDHSADEEGVGIGSSQEHLAQYITRAVNTQFPISGLACHGASGEVVTAHKLKGQLQLRKTSTFHLLSTFTAMHCSAALSCLTMAPDKESVCAAQGDDTLKFWRIFDNSASRSGERGRVASGSRADWNAPHQDPNACFDEMLR</sequence>
<dbReference type="PROSITE" id="PS50082">
    <property type="entry name" value="WD_REPEATS_2"/>
    <property type="match status" value="1"/>
</dbReference>
<feature type="compositionally biased region" description="Basic and acidic residues" evidence="7">
    <location>
        <begin position="268"/>
        <end position="278"/>
    </location>
</feature>
<dbReference type="PANTHER" id="PTHR19918">
    <property type="entry name" value="CELL DIVISION CYCLE 20 CDC20 FIZZY -RELATED"/>
    <property type="match status" value="1"/>
</dbReference>
<evidence type="ECO:0000256" key="7">
    <source>
        <dbReference type="SAM" id="MobiDB-lite"/>
    </source>
</evidence>
<accession>A0A0N0P6N4</accession>
<feature type="region of interest" description="Disordered" evidence="7">
    <location>
        <begin position="716"/>
        <end position="735"/>
    </location>
</feature>
<dbReference type="AlphaFoldDB" id="A0A0N0P6N4"/>
<organism evidence="8 9">
    <name type="scientific">Leptomonas seymouri</name>
    <dbReference type="NCBI Taxonomy" id="5684"/>
    <lineage>
        <taxon>Eukaryota</taxon>
        <taxon>Discoba</taxon>
        <taxon>Euglenozoa</taxon>
        <taxon>Kinetoplastea</taxon>
        <taxon>Metakinetoplastina</taxon>
        <taxon>Trypanosomatida</taxon>
        <taxon>Trypanosomatidae</taxon>
        <taxon>Leishmaniinae</taxon>
        <taxon>Leptomonas</taxon>
    </lineage>
</organism>
<dbReference type="GO" id="GO:0005680">
    <property type="term" value="C:anaphase-promoting complex"/>
    <property type="evidence" value="ECO:0007669"/>
    <property type="project" value="TreeGrafter"/>
</dbReference>
<proteinExistence type="predicted"/>
<dbReference type="InterPro" id="IPR036322">
    <property type="entry name" value="WD40_repeat_dom_sf"/>
</dbReference>
<dbReference type="Gene3D" id="2.130.10.10">
    <property type="entry name" value="YVTN repeat-like/Quinoprotein amine dehydrogenase"/>
    <property type="match status" value="1"/>
</dbReference>
<reference evidence="8 9" key="1">
    <citation type="journal article" date="2015" name="PLoS Pathog.">
        <title>Leptomonas seymouri: Adaptations to the Dixenous Life Cycle Analyzed by Genome Sequencing, Transcriptome Profiling and Co-infection with Leishmania donovani.</title>
        <authorList>
            <person name="Kraeva N."/>
            <person name="Butenko A."/>
            <person name="Hlavacova J."/>
            <person name="Kostygov A."/>
            <person name="Myskova J."/>
            <person name="Grybchuk D."/>
            <person name="Lestinova T."/>
            <person name="Votypka J."/>
            <person name="Volf P."/>
            <person name="Opperdoes F."/>
            <person name="Flegontov P."/>
            <person name="Lukes J."/>
            <person name="Yurchenko V."/>
        </authorList>
    </citation>
    <scope>NUCLEOTIDE SEQUENCE [LARGE SCALE GENOMIC DNA]</scope>
    <source>
        <strain evidence="8 9">ATCC 30220</strain>
    </source>
</reference>
<feature type="compositionally biased region" description="Low complexity" evidence="7">
    <location>
        <begin position="123"/>
        <end position="145"/>
    </location>
</feature>
<evidence type="ECO:0000256" key="1">
    <source>
        <dbReference type="ARBA" id="ARBA00022574"/>
    </source>
</evidence>
<dbReference type="GO" id="GO:0031145">
    <property type="term" value="P:anaphase-promoting complex-dependent catabolic process"/>
    <property type="evidence" value="ECO:0007669"/>
    <property type="project" value="TreeGrafter"/>
</dbReference>
<evidence type="ECO:0000313" key="8">
    <source>
        <dbReference type="EMBL" id="KPI87819.1"/>
    </source>
</evidence>
<dbReference type="GO" id="GO:0051301">
    <property type="term" value="P:cell division"/>
    <property type="evidence" value="ECO:0007669"/>
    <property type="project" value="UniProtKB-KW"/>
</dbReference>
<dbReference type="Pfam" id="PF00400">
    <property type="entry name" value="WD40"/>
    <property type="match status" value="1"/>
</dbReference>
<keyword evidence="5" id="KW-0131">Cell cycle</keyword>
<feature type="region of interest" description="Disordered" evidence="7">
    <location>
        <begin position="222"/>
        <end position="294"/>
    </location>
</feature>